<dbReference type="EMBL" id="RNKS01000014">
    <property type="protein sequence ID" value="MGD29138.1"/>
    <property type="molecule type" value="Genomic_DNA"/>
</dbReference>
<dbReference type="AlphaFoldDB" id="A0A3K0P7S9"/>
<name>A0A3K0P7S9_SALER</name>
<dbReference type="Gene3D" id="1.10.530.10">
    <property type="match status" value="1"/>
</dbReference>
<evidence type="ECO:0000313" key="1">
    <source>
        <dbReference type="EMBL" id="MGD29138.1"/>
    </source>
</evidence>
<accession>A0A3K0P7S9</accession>
<sequence length="145" mass="16098">MLLSMTIKQVMQNQMHTNIMFATGRFQIIPGTLIDAVKWLKLDVNSLYDEAAQDQIFEEYIIKVKRPAIIAYLEGNGSVEDAIYDWAKEFASAGVRKGNTISKGRIAQVEGGSYYSGDGLNHAHLTPNLMPSQGHTVKIIVTLIL</sequence>
<comment type="caution">
    <text evidence="1">The sequence shown here is derived from an EMBL/GenBank/DDBJ whole genome shotgun (WGS) entry which is preliminary data.</text>
</comment>
<dbReference type="Proteomes" id="UP000885336">
    <property type="component" value="Unassembled WGS sequence"/>
</dbReference>
<reference evidence="1" key="1">
    <citation type="submission" date="2018-11" db="EMBL/GenBank/DDBJ databases">
        <authorList>
            <consortium name="PulseNet: The National Subtyping Network for Foodborne Disease Surveillance"/>
            <person name="Tarr C.L."/>
            <person name="Trees E."/>
            <person name="Katz L.S."/>
            <person name="Carleton-Romer H.A."/>
            <person name="Stroika S."/>
            <person name="Kucerova Z."/>
            <person name="Roache K.F."/>
            <person name="Sabol A.L."/>
            <person name="Besser J."/>
            <person name="Gerner-Smidt P."/>
        </authorList>
    </citation>
    <scope>NUCLEOTIDE SEQUENCE [LARGE SCALE GENOMIC DNA]</scope>
    <source>
        <strain evidence="1">PNUSAS058450</strain>
    </source>
</reference>
<gene>
    <name evidence="1" type="ORF">EE393_09065</name>
</gene>
<proteinExistence type="predicted"/>
<organism evidence="1">
    <name type="scientific">Salmonella enterica</name>
    <name type="common">Salmonella choleraesuis</name>
    <dbReference type="NCBI Taxonomy" id="28901"/>
    <lineage>
        <taxon>Bacteria</taxon>
        <taxon>Pseudomonadati</taxon>
        <taxon>Pseudomonadota</taxon>
        <taxon>Gammaproteobacteria</taxon>
        <taxon>Enterobacterales</taxon>
        <taxon>Enterobacteriaceae</taxon>
        <taxon>Salmonella</taxon>
    </lineage>
</organism>
<protein>
    <submittedName>
        <fullName evidence="1">Uncharacterized protein</fullName>
    </submittedName>
</protein>